<evidence type="ECO:0008006" key="5">
    <source>
        <dbReference type="Google" id="ProtNLM"/>
    </source>
</evidence>
<dbReference type="PANTHER" id="PTHR35134">
    <property type="entry name" value="NUCLEOTIDASE YQFW-RELATED"/>
    <property type="match status" value="1"/>
</dbReference>
<dbReference type="STRING" id="101127.A0A1X2GFF8"/>
<dbReference type="OrthoDB" id="10248475at2759"/>
<evidence type="ECO:0000256" key="2">
    <source>
        <dbReference type="SAM" id="MobiDB-lite"/>
    </source>
</evidence>
<dbReference type="Pfam" id="PF06941">
    <property type="entry name" value="NT5C"/>
    <property type="match status" value="1"/>
</dbReference>
<dbReference type="Proteomes" id="UP000242146">
    <property type="component" value="Unassembled WGS sequence"/>
</dbReference>
<dbReference type="InterPro" id="IPR036412">
    <property type="entry name" value="HAD-like_sf"/>
</dbReference>
<gene>
    <name evidence="3" type="ORF">DM01DRAFT_1408340</name>
</gene>
<dbReference type="GO" id="GO:0008253">
    <property type="term" value="F:5'-nucleotidase activity"/>
    <property type="evidence" value="ECO:0007669"/>
    <property type="project" value="InterPro"/>
</dbReference>
<dbReference type="InterPro" id="IPR023214">
    <property type="entry name" value="HAD_sf"/>
</dbReference>
<dbReference type="PANTHER" id="PTHR35134:SF2">
    <property type="entry name" value="NUCLEOTIDASE YQFW-RELATED"/>
    <property type="match status" value="1"/>
</dbReference>
<dbReference type="Gene3D" id="3.40.50.1000">
    <property type="entry name" value="HAD superfamily/HAD-like"/>
    <property type="match status" value="1"/>
</dbReference>
<name>A0A1X2GFF8_9FUNG</name>
<comment type="caution">
    <text evidence="3">The sequence shown here is derived from an EMBL/GenBank/DDBJ whole genome shotgun (WGS) entry which is preliminary data.</text>
</comment>
<feature type="compositionally biased region" description="Basic and acidic residues" evidence="2">
    <location>
        <begin position="269"/>
        <end position="295"/>
    </location>
</feature>
<evidence type="ECO:0000256" key="1">
    <source>
        <dbReference type="PIRSR" id="PIRSR610708-1"/>
    </source>
</evidence>
<organism evidence="3 4">
    <name type="scientific">Hesseltinella vesiculosa</name>
    <dbReference type="NCBI Taxonomy" id="101127"/>
    <lineage>
        <taxon>Eukaryota</taxon>
        <taxon>Fungi</taxon>
        <taxon>Fungi incertae sedis</taxon>
        <taxon>Mucoromycota</taxon>
        <taxon>Mucoromycotina</taxon>
        <taxon>Mucoromycetes</taxon>
        <taxon>Mucorales</taxon>
        <taxon>Cunninghamellaceae</taxon>
        <taxon>Hesseltinella</taxon>
    </lineage>
</organism>
<dbReference type="GO" id="GO:0009264">
    <property type="term" value="P:deoxyribonucleotide catabolic process"/>
    <property type="evidence" value="ECO:0007669"/>
    <property type="project" value="InterPro"/>
</dbReference>
<dbReference type="AlphaFoldDB" id="A0A1X2GFF8"/>
<dbReference type="EMBL" id="MCGT01000018">
    <property type="protein sequence ID" value="ORX52475.1"/>
    <property type="molecule type" value="Genomic_DNA"/>
</dbReference>
<feature type="active site" description="Proton donor" evidence="1">
    <location>
        <position position="14"/>
    </location>
</feature>
<evidence type="ECO:0000313" key="3">
    <source>
        <dbReference type="EMBL" id="ORX52475.1"/>
    </source>
</evidence>
<feature type="region of interest" description="Disordered" evidence="2">
    <location>
        <begin position="248"/>
        <end position="295"/>
    </location>
</feature>
<evidence type="ECO:0000313" key="4">
    <source>
        <dbReference type="Proteomes" id="UP000242146"/>
    </source>
</evidence>
<dbReference type="InterPro" id="IPR010708">
    <property type="entry name" value="5'(3')-deoxyribonucleotidase"/>
</dbReference>
<dbReference type="SUPFAM" id="SSF56784">
    <property type="entry name" value="HAD-like"/>
    <property type="match status" value="1"/>
</dbReference>
<protein>
    <recommendedName>
        <fullName evidence="5">HAD-like protein</fullName>
    </recommendedName>
</protein>
<sequence>MKRSKNKVIAVEIDQILARTLDAFLGWHNELYDTQWTLASLKSRDLSKAFHTKSEGCAKLRDFYDSKHFCHIQPIDNGQATWGALEVLQTLKKRKWKLVIITCRPQFTSVTTQRFIDRHFPGIFDAIYYCNQGLSVADQLDFVPKPVSIMCQEIGADYLIDDALEHCMDCSSLDMTLLLYDHDGEYAYNHMVPKKRPRNGRPTLTATSRQLYQQSPSGSLPENVARVKSWKAILDLFPMPSSPLRHCHYPSKTSLRKRRHSSMRAARALARDDNDPSNHDDDRDCPWTDRDPIAV</sequence>
<accession>A0A1X2GFF8</accession>
<keyword evidence="4" id="KW-1185">Reference proteome</keyword>
<proteinExistence type="predicted"/>
<feature type="compositionally biased region" description="Basic residues" evidence="2">
    <location>
        <begin position="248"/>
        <end position="262"/>
    </location>
</feature>
<dbReference type="InterPro" id="IPR052419">
    <property type="entry name" value="5_3-deoxyribonucleotidase-like"/>
</dbReference>
<reference evidence="3 4" key="1">
    <citation type="submission" date="2016-07" db="EMBL/GenBank/DDBJ databases">
        <title>Pervasive Adenine N6-methylation of Active Genes in Fungi.</title>
        <authorList>
            <consortium name="DOE Joint Genome Institute"/>
            <person name="Mondo S.J."/>
            <person name="Dannebaum R.O."/>
            <person name="Kuo R.C."/>
            <person name="Labutti K."/>
            <person name="Haridas S."/>
            <person name="Kuo A."/>
            <person name="Salamov A."/>
            <person name="Ahrendt S.R."/>
            <person name="Lipzen A."/>
            <person name="Sullivan W."/>
            <person name="Andreopoulos W.B."/>
            <person name="Clum A."/>
            <person name="Lindquist E."/>
            <person name="Daum C."/>
            <person name="Ramamoorthy G.K."/>
            <person name="Gryganskyi A."/>
            <person name="Culley D."/>
            <person name="Magnuson J.K."/>
            <person name="James T.Y."/>
            <person name="O'Malley M.A."/>
            <person name="Stajich J.E."/>
            <person name="Spatafora J.W."/>
            <person name="Visel A."/>
            <person name="Grigoriev I.V."/>
        </authorList>
    </citation>
    <scope>NUCLEOTIDE SEQUENCE [LARGE SCALE GENOMIC DNA]</scope>
    <source>
        <strain evidence="3 4">NRRL 3301</strain>
    </source>
</reference>